<feature type="domain" description="N-acetyltransferase" evidence="3">
    <location>
        <begin position="337"/>
        <end position="487"/>
    </location>
</feature>
<dbReference type="NCBIfam" id="TIGR03590">
    <property type="entry name" value="PseG"/>
    <property type="match status" value="1"/>
</dbReference>
<dbReference type="AlphaFoldDB" id="A0A5B7ZXS1"/>
<dbReference type="InterPro" id="IPR000182">
    <property type="entry name" value="GNAT_dom"/>
</dbReference>
<dbReference type="EC" id="3.6.1.57" evidence="4"/>
<organism evidence="4 5">
    <name type="scientific">Hymenobacter jejuensis</name>
    <dbReference type="NCBI Taxonomy" id="2502781"/>
    <lineage>
        <taxon>Bacteria</taxon>
        <taxon>Pseudomonadati</taxon>
        <taxon>Bacteroidota</taxon>
        <taxon>Cytophagia</taxon>
        <taxon>Cytophagales</taxon>
        <taxon>Hymenobacteraceae</taxon>
        <taxon>Hymenobacter</taxon>
    </lineage>
</organism>
<dbReference type="OrthoDB" id="6290225at2"/>
<dbReference type="InterPro" id="IPR020023">
    <property type="entry name" value="PseG"/>
</dbReference>
<dbReference type="KEGG" id="hyj:FHG12_00190"/>
<feature type="active site" description="Proton acceptor" evidence="1">
    <location>
        <position position="21"/>
    </location>
</feature>
<protein>
    <submittedName>
        <fullName evidence="4">UDP-2,4-diacetamido-2,4, 6-trideoxy-beta-L-altropyranose hydrolase</fullName>
        <ecNumber evidence="4">3.6.1.57</ecNumber>
    </submittedName>
</protein>
<dbReference type="SUPFAM" id="SSF55729">
    <property type="entry name" value="Acyl-CoA N-acyltransferases (Nat)"/>
    <property type="match status" value="1"/>
</dbReference>
<gene>
    <name evidence="4" type="primary">pseG</name>
    <name evidence="4" type="ORF">FHG12_00190</name>
</gene>
<dbReference type="CDD" id="cd04301">
    <property type="entry name" value="NAT_SF"/>
    <property type="match status" value="1"/>
</dbReference>
<sequence length="495" mass="54509">MSAGPRVIFRADGNSRIGLGHIVRCLALAEMLGSAFRCEFIIREPDEAVRLQILGVCDSLTEIPAALGLPDEPVWLLQQVQPHDILVLDGYGFDSKYQQTLKQRRQALVCLDDLANQHIWADVVINHAGGIAPSAYSCEPGTTLCLGPAYALLRPEFHKSTQSLNYQIDSKSIFLNMGGADPENHTLTQLLALRHRFPHHLLHVVTGAAYPHQKTLEDATATLANVRLHHCLNAGALAALLAECSMMVCPPSGMAYECCAVGGLLLLHQIADNQRNLLAYLTSSGLALPVAAIESLSDDGLAAIAEQMRQLQRQVFDGLAGQRLVKVFSALYLAFKLTARQAAAADAAQYFAWANDADVRRNAIHSEPIAWPTHLAWFSRRLADPDAYLYLFEDQGIPIGQVRIEFDDSKGTIDYSVAAEHRGRGLGLAILRRAIMEIRRDRPDAAVLVGQVKTQNRPSWRVFEQLGFVRQDPVSLHHESYEVFRLDIAPSGHLS</sequence>
<dbReference type="Proteomes" id="UP000305398">
    <property type="component" value="Chromosome"/>
</dbReference>
<proteinExistence type="predicted"/>
<evidence type="ECO:0000313" key="4">
    <source>
        <dbReference type="EMBL" id="QDA58612.1"/>
    </source>
</evidence>
<dbReference type="RefSeq" id="WP_139513492.1">
    <property type="nucleotide sequence ID" value="NZ_CP040896.1"/>
</dbReference>
<accession>A0A5B7ZXS1</accession>
<dbReference type="Pfam" id="PF13302">
    <property type="entry name" value="Acetyltransf_3"/>
    <property type="match status" value="1"/>
</dbReference>
<evidence type="ECO:0000256" key="2">
    <source>
        <dbReference type="PIRSR" id="PIRSR620023-2"/>
    </source>
</evidence>
<evidence type="ECO:0000256" key="1">
    <source>
        <dbReference type="PIRSR" id="PIRSR620023-1"/>
    </source>
</evidence>
<feature type="binding site" evidence="2">
    <location>
        <position position="154"/>
    </location>
    <ligand>
        <name>substrate</name>
    </ligand>
</feature>
<dbReference type="InterPro" id="IPR016181">
    <property type="entry name" value="Acyl_CoA_acyltransferase"/>
</dbReference>
<keyword evidence="4" id="KW-0378">Hydrolase</keyword>
<evidence type="ECO:0000313" key="5">
    <source>
        <dbReference type="Proteomes" id="UP000305398"/>
    </source>
</evidence>
<name>A0A5B7ZXS1_9BACT</name>
<dbReference type="GO" id="GO:0016747">
    <property type="term" value="F:acyltransferase activity, transferring groups other than amino-acyl groups"/>
    <property type="evidence" value="ECO:0007669"/>
    <property type="project" value="InterPro"/>
</dbReference>
<dbReference type="Gene3D" id="3.40.50.11190">
    <property type="match status" value="1"/>
</dbReference>
<feature type="binding site" evidence="2">
    <location>
        <position position="257"/>
    </location>
    <ligand>
        <name>substrate</name>
    </ligand>
</feature>
<dbReference type="Gene3D" id="3.40.50.2000">
    <property type="entry name" value="Glycogen Phosphorylase B"/>
    <property type="match status" value="1"/>
</dbReference>
<dbReference type="GO" id="GO:0016787">
    <property type="term" value="F:hydrolase activity"/>
    <property type="evidence" value="ECO:0007669"/>
    <property type="project" value="UniProtKB-KW"/>
</dbReference>
<keyword evidence="5" id="KW-1185">Reference proteome</keyword>
<dbReference type="PROSITE" id="PS51186">
    <property type="entry name" value="GNAT"/>
    <property type="match status" value="1"/>
</dbReference>
<reference evidence="4 5" key="1">
    <citation type="submission" date="2019-06" db="EMBL/GenBank/DDBJ databases">
        <authorList>
            <person name="Srinivasan S."/>
        </authorList>
    </citation>
    <scope>NUCLEOTIDE SEQUENCE [LARGE SCALE GENOMIC DNA]</scope>
    <source>
        <strain evidence="4 5">17J68-5</strain>
    </source>
</reference>
<evidence type="ECO:0000259" key="3">
    <source>
        <dbReference type="PROSITE" id="PS51186"/>
    </source>
</evidence>
<dbReference type="SUPFAM" id="SSF53756">
    <property type="entry name" value="UDP-Glycosyltransferase/glycogen phosphorylase"/>
    <property type="match status" value="1"/>
</dbReference>
<dbReference type="Gene3D" id="3.40.630.30">
    <property type="match status" value="1"/>
</dbReference>
<dbReference type="EMBL" id="CP040896">
    <property type="protein sequence ID" value="QDA58612.1"/>
    <property type="molecule type" value="Genomic_DNA"/>
</dbReference>